<organism evidence="1 2">
    <name type="scientific">Rhizoctonia solani</name>
    <dbReference type="NCBI Taxonomy" id="456999"/>
    <lineage>
        <taxon>Eukaryota</taxon>
        <taxon>Fungi</taxon>
        <taxon>Dikarya</taxon>
        <taxon>Basidiomycota</taxon>
        <taxon>Agaricomycotina</taxon>
        <taxon>Agaricomycetes</taxon>
        <taxon>Cantharellales</taxon>
        <taxon>Ceratobasidiaceae</taxon>
        <taxon>Rhizoctonia</taxon>
    </lineage>
</organism>
<keyword evidence="2" id="KW-1185">Reference proteome</keyword>
<name>A0A0K6GGF2_9AGAM</name>
<evidence type="ECO:0000313" key="2">
    <source>
        <dbReference type="Proteomes" id="UP000044841"/>
    </source>
</evidence>
<sequence length="78" mass="8536">MARVSAQVVEAPPKKPSARCPLCWPIQWFESITRLEVQSTPLAGVPADTAMTSTYNGGYLRLRILEGLHQEVPATGIE</sequence>
<dbReference type="EMBL" id="CYGV01001856">
    <property type="protein sequence ID" value="CUA77692.1"/>
    <property type="molecule type" value="Genomic_DNA"/>
</dbReference>
<dbReference type="AlphaFoldDB" id="A0A0K6GGF2"/>
<proteinExistence type="predicted"/>
<protein>
    <submittedName>
        <fullName evidence="1">Uncharacterized protein</fullName>
    </submittedName>
</protein>
<accession>A0A0K6GGF2</accession>
<gene>
    <name evidence="1" type="ORF">RSOLAG22IIIB_06729</name>
</gene>
<evidence type="ECO:0000313" key="1">
    <source>
        <dbReference type="EMBL" id="CUA77692.1"/>
    </source>
</evidence>
<reference evidence="1 2" key="1">
    <citation type="submission" date="2015-07" db="EMBL/GenBank/DDBJ databases">
        <authorList>
            <person name="Noorani M."/>
        </authorList>
    </citation>
    <scope>NUCLEOTIDE SEQUENCE [LARGE SCALE GENOMIC DNA]</scope>
    <source>
        <strain evidence="1">BBA 69670</strain>
    </source>
</reference>
<dbReference type="Proteomes" id="UP000044841">
    <property type="component" value="Unassembled WGS sequence"/>
</dbReference>